<dbReference type="Pfam" id="PF22788">
    <property type="entry name" value="COP9_hel_rpt"/>
    <property type="match status" value="2"/>
</dbReference>
<keyword evidence="1" id="KW-0963">Cytoplasm</keyword>
<accession>A0A179IMZ1</accession>
<evidence type="ECO:0000313" key="3">
    <source>
        <dbReference type="EMBL" id="OAR03149.1"/>
    </source>
</evidence>
<evidence type="ECO:0000256" key="1">
    <source>
        <dbReference type="ARBA" id="ARBA00022490"/>
    </source>
</evidence>
<comment type="caution">
    <text evidence="3">The sequence shown here is derived from an EMBL/GenBank/DDBJ whole genome shotgun (WGS) entry which is preliminary data.</text>
</comment>
<keyword evidence="4" id="KW-1185">Reference proteome</keyword>
<dbReference type="OrthoDB" id="29061at2759"/>
<sequence length="502" mass="55062">MDHALAILNSLADPGASETAKNRDAEIKGYIAGTASIPQASKAALLDDPRRAFELTAAIALQVIDPSQNSIGYLYVLEMLMGTGSLPRNFGKRAVMDKIVLFLTRFDPVQIRYVGGPFRQLLDTISSGTWLPPAVAIELLSTAILRIEPTGTIFTSTHLNLARLAVESNVLEPALEVLDKEITCYPIMSSAREARDARDSRPLCDPGLTPVGYVSSATGLTSSFKSGHVLEYNYFRSLVYLSRREWSKAFAALEQVVTHPNKDRGVSKVMTDCHKRWVLVGLLKSGKIPVLPGYTSAQSTATYNSLSAEYKALAALFVSPQAKELKEWAEQNEEIWQEDATASLITEVLSAYQKWHIINLRKMFTEVSIGQVRRLTCSAQTGEPLETDEDVVSLIQGMLASGMLDGTLEIDGAAGSFLKFGGVAPVLTEENFAREIATSHARITALTTQYKDVNDRLSEKREYVKYMVVEQRRADKEGPDAGVGFDSQIEDEDLMTGIMAHG</sequence>
<protein>
    <recommendedName>
        <fullName evidence="2">COP9 signalosome complex subunit 3 N-terminal helical repeats domain-containing protein</fullName>
    </recommendedName>
</protein>
<gene>
    <name evidence="3" type="ORF">LLEC1_06014</name>
</gene>
<name>A0A179IMZ1_CORDF</name>
<organism evidence="3 4">
    <name type="scientific">Cordyceps confragosa</name>
    <name type="common">Lecanicillium lecanii</name>
    <dbReference type="NCBI Taxonomy" id="2714763"/>
    <lineage>
        <taxon>Eukaryota</taxon>
        <taxon>Fungi</taxon>
        <taxon>Dikarya</taxon>
        <taxon>Ascomycota</taxon>
        <taxon>Pezizomycotina</taxon>
        <taxon>Sordariomycetes</taxon>
        <taxon>Hypocreomycetidae</taxon>
        <taxon>Hypocreales</taxon>
        <taxon>Cordycipitaceae</taxon>
        <taxon>Akanthomyces</taxon>
    </lineage>
</organism>
<dbReference type="AlphaFoldDB" id="A0A179IMZ1"/>
<dbReference type="InterPro" id="IPR055089">
    <property type="entry name" value="COP9_N"/>
</dbReference>
<reference evidence="3 4" key="1">
    <citation type="submission" date="2016-03" db="EMBL/GenBank/DDBJ databases">
        <title>Fine-scale spatial genetic structure of a fungal parasite of coffee scale insects.</title>
        <authorList>
            <person name="Jackson D."/>
            <person name="Zemenick K.A."/>
            <person name="Malloure B."/>
            <person name="Quandt C.A."/>
            <person name="James T.Y."/>
        </authorList>
    </citation>
    <scope>NUCLEOTIDE SEQUENCE [LARGE SCALE GENOMIC DNA]</scope>
    <source>
        <strain evidence="3 4">UM487</strain>
    </source>
</reference>
<dbReference type="PANTHER" id="PTHR10758">
    <property type="entry name" value="26S PROTEASOME NON-ATPASE REGULATORY SUBUNIT 3/COP9 SIGNALOSOME COMPLEX SUBUNIT 3"/>
    <property type="match status" value="1"/>
</dbReference>
<dbReference type="GO" id="GO:0006511">
    <property type="term" value="P:ubiquitin-dependent protein catabolic process"/>
    <property type="evidence" value="ECO:0007669"/>
    <property type="project" value="TreeGrafter"/>
</dbReference>
<dbReference type="PANTHER" id="PTHR10758:SF1">
    <property type="entry name" value="COP9 SIGNALOSOME COMPLEX SUBUNIT 3"/>
    <property type="match status" value="1"/>
</dbReference>
<dbReference type="GO" id="GO:0008180">
    <property type="term" value="C:COP9 signalosome"/>
    <property type="evidence" value="ECO:0007669"/>
    <property type="project" value="TreeGrafter"/>
</dbReference>
<proteinExistence type="predicted"/>
<dbReference type="Proteomes" id="UP000243081">
    <property type="component" value="Unassembled WGS sequence"/>
</dbReference>
<evidence type="ECO:0000313" key="4">
    <source>
        <dbReference type="Proteomes" id="UP000243081"/>
    </source>
</evidence>
<dbReference type="EMBL" id="LUKN01000301">
    <property type="protein sequence ID" value="OAR03149.1"/>
    <property type="molecule type" value="Genomic_DNA"/>
</dbReference>
<feature type="domain" description="COP9 signalosome complex subunit 3 N-terminal helical repeats" evidence="2">
    <location>
        <begin position="222"/>
        <end position="296"/>
    </location>
</feature>
<dbReference type="InterPro" id="IPR050756">
    <property type="entry name" value="CSN3"/>
</dbReference>
<dbReference type="OMA" id="NHYHDLV"/>
<evidence type="ECO:0000259" key="2">
    <source>
        <dbReference type="Pfam" id="PF22788"/>
    </source>
</evidence>
<feature type="domain" description="COP9 signalosome complex subunit 3 N-terminal helical repeats" evidence="2">
    <location>
        <begin position="60"/>
        <end position="184"/>
    </location>
</feature>